<dbReference type="GO" id="GO:0006352">
    <property type="term" value="P:DNA-templated transcription initiation"/>
    <property type="evidence" value="ECO:0007669"/>
    <property type="project" value="InterPro"/>
</dbReference>
<dbReference type="PANTHER" id="PTHR32248:SF4">
    <property type="entry name" value="RNA POLYMERASE SIGMA-54 FACTOR"/>
    <property type="match status" value="1"/>
</dbReference>
<keyword evidence="8" id="KW-0804">Transcription</keyword>
<name>A0A1M4SMC9_9BACL</name>
<keyword evidence="12" id="KW-1185">Reference proteome</keyword>
<organism evidence="11 12">
    <name type="scientific">Seinonella peptonophila</name>
    <dbReference type="NCBI Taxonomy" id="112248"/>
    <lineage>
        <taxon>Bacteria</taxon>
        <taxon>Bacillati</taxon>
        <taxon>Bacillota</taxon>
        <taxon>Bacilli</taxon>
        <taxon>Bacillales</taxon>
        <taxon>Thermoactinomycetaceae</taxon>
        <taxon>Seinonella</taxon>
    </lineage>
</organism>
<dbReference type="GO" id="GO:0016779">
    <property type="term" value="F:nucleotidyltransferase activity"/>
    <property type="evidence" value="ECO:0007669"/>
    <property type="project" value="UniProtKB-KW"/>
</dbReference>
<dbReference type="InterPro" id="IPR007046">
    <property type="entry name" value="RNA_pol_sigma_54_core-bd"/>
</dbReference>
<dbReference type="PRINTS" id="PR00045">
    <property type="entry name" value="SIGMA54FCT"/>
</dbReference>
<keyword evidence="7" id="KW-0238">DNA-binding</keyword>
<evidence type="ECO:0000259" key="10">
    <source>
        <dbReference type="Pfam" id="PF04963"/>
    </source>
</evidence>
<evidence type="ECO:0000256" key="3">
    <source>
        <dbReference type="ARBA" id="ARBA00022679"/>
    </source>
</evidence>
<proteinExistence type="inferred from homology"/>
<dbReference type="EMBL" id="FQVL01000001">
    <property type="protein sequence ID" value="SHE33312.1"/>
    <property type="molecule type" value="Genomic_DNA"/>
</dbReference>
<keyword evidence="2" id="KW-0240">DNA-directed RNA polymerase</keyword>
<evidence type="ECO:0000256" key="5">
    <source>
        <dbReference type="ARBA" id="ARBA00023015"/>
    </source>
</evidence>
<dbReference type="PROSITE" id="PS00717">
    <property type="entry name" value="SIGMA54_1"/>
    <property type="match status" value="1"/>
</dbReference>
<feature type="domain" description="RNA polymerase sigma factor 54 DNA-binding" evidence="9">
    <location>
        <begin position="277"/>
        <end position="433"/>
    </location>
</feature>
<dbReference type="PIRSF" id="PIRSF000774">
    <property type="entry name" value="RpoN"/>
    <property type="match status" value="1"/>
</dbReference>
<dbReference type="AlphaFoldDB" id="A0A1M4SMC9"/>
<dbReference type="GO" id="GO:0003677">
    <property type="term" value="F:DNA binding"/>
    <property type="evidence" value="ECO:0007669"/>
    <property type="project" value="UniProtKB-KW"/>
</dbReference>
<dbReference type="GO" id="GO:0001216">
    <property type="term" value="F:DNA-binding transcription activator activity"/>
    <property type="evidence" value="ECO:0007669"/>
    <property type="project" value="InterPro"/>
</dbReference>
<evidence type="ECO:0000256" key="4">
    <source>
        <dbReference type="ARBA" id="ARBA00022695"/>
    </source>
</evidence>
<dbReference type="Pfam" id="PF00309">
    <property type="entry name" value="Sigma54_AID"/>
    <property type="match status" value="1"/>
</dbReference>
<dbReference type="STRING" id="112248.SAMN05444392_10143"/>
<evidence type="ECO:0000256" key="8">
    <source>
        <dbReference type="ARBA" id="ARBA00023163"/>
    </source>
</evidence>
<protein>
    <submittedName>
        <fullName evidence="11">RNA polymerase, sigma 54 subunit, RpoN/SigL</fullName>
    </submittedName>
</protein>
<evidence type="ECO:0000256" key="7">
    <source>
        <dbReference type="ARBA" id="ARBA00023125"/>
    </source>
</evidence>
<evidence type="ECO:0000256" key="2">
    <source>
        <dbReference type="ARBA" id="ARBA00022478"/>
    </source>
</evidence>
<sequence>MSQQLEQRLNLVLTAELRQAIQILQFSTIDLVGFIQEQIIENPVLEMHDFDKWLEFLNSPLPNHRERSTPVIYDEIVDVQSQSLADYLEQQLHYLDLKPDIYSICIYLIGNLDERGYLDLTLQQICNHLSVSLAEASEALHLLQSLEPAGIGASSLEECLMLQLSRKTKQNETANRIVQQYLLELAQGRLSMIAKHLDVEINEVKEAIEIIRTCQPRPGLLYAPHSTQYILPDVTVEKKGDQFQVRSNERDWPQLRISSRYRQLIRTATDQPIEVIQYVKNQIQSGIGLIKGIEQRRNTIERVAEVIVEYQQDFFEHGIAGLKPLTLKKVAERVELHESTVSRATQHKYVQTPRGIFPFRFFFPSGIASDQGMVHTESIKMEIKRLITNESKLRPLSDQKIGQQLQHLGIRISRRTVAKYRDELGIPASSIRREA</sequence>
<dbReference type="Proteomes" id="UP000184476">
    <property type="component" value="Unassembled WGS sequence"/>
</dbReference>
<dbReference type="PROSITE" id="PS00718">
    <property type="entry name" value="SIGMA54_2"/>
    <property type="match status" value="1"/>
</dbReference>
<dbReference type="PROSITE" id="PS50044">
    <property type="entry name" value="SIGMA54_3"/>
    <property type="match status" value="1"/>
</dbReference>
<dbReference type="Pfam" id="PF04963">
    <property type="entry name" value="Sigma54_CBD"/>
    <property type="match status" value="1"/>
</dbReference>
<evidence type="ECO:0000313" key="12">
    <source>
        <dbReference type="Proteomes" id="UP000184476"/>
    </source>
</evidence>
<evidence type="ECO:0000259" key="9">
    <source>
        <dbReference type="Pfam" id="PF04552"/>
    </source>
</evidence>
<accession>A0A1M4SMC9</accession>
<gene>
    <name evidence="11" type="ORF">SAMN05444392_10143</name>
</gene>
<dbReference type="InterPro" id="IPR007634">
    <property type="entry name" value="RNA_pol_sigma_54_DNA-bd"/>
</dbReference>
<dbReference type="InterPro" id="IPR000394">
    <property type="entry name" value="RNA_pol_sigma_54"/>
</dbReference>
<keyword evidence="6" id="KW-0731">Sigma factor</keyword>
<evidence type="ECO:0000256" key="6">
    <source>
        <dbReference type="ARBA" id="ARBA00023082"/>
    </source>
</evidence>
<dbReference type="InterPro" id="IPR038709">
    <property type="entry name" value="RpoN_core-bd_sf"/>
</dbReference>
<evidence type="ECO:0000256" key="1">
    <source>
        <dbReference type="ARBA" id="ARBA00008798"/>
    </source>
</evidence>
<reference evidence="11 12" key="1">
    <citation type="submission" date="2016-11" db="EMBL/GenBank/DDBJ databases">
        <authorList>
            <person name="Jaros S."/>
            <person name="Januszkiewicz K."/>
            <person name="Wedrychowicz H."/>
        </authorList>
    </citation>
    <scope>NUCLEOTIDE SEQUENCE [LARGE SCALE GENOMIC DNA]</scope>
    <source>
        <strain evidence="11 12">DSM 44666</strain>
    </source>
</reference>
<evidence type="ECO:0000313" key="11">
    <source>
        <dbReference type="EMBL" id="SHE33312.1"/>
    </source>
</evidence>
<dbReference type="Pfam" id="PF04552">
    <property type="entry name" value="Sigma54_DBD"/>
    <property type="match status" value="1"/>
</dbReference>
<keyword evidence="3" id="KW-0808">Transferase</keyword>
<dbReference type="GO" id="GO:0000428">
    <property type="term" value="C:DNA-directed RNA polymerase complex"/>
    <property type="evidence" value="ECO:0007669"/>
    <property type="project" value="UniProtKB-KW"/>
</dbReference>
<dbReference type="GO" id="GO:0016987">
    <property type="term" value="F:sigma factor activity"/>
    <property type="evidence" value="ECO:0007669"/>
    <property type="project" value="UniProtKB-KW"/>
</dbReference>
<dbReference type="PANTHER" id="PTHR32248">
    <property type="entry name" value="RNA POLYMERASE SIGMA-54 FACTOR"/>
    <property type="match status" value="1"/>
</dbReference>
<dbReference type="Gene3D" id="1.10.10.1330">
    <property type="entry name" value="RNA polymerase sigma-54 factor, core-binding domain"/>
    <property type="match status" value="1"/>
</dbReference>
<dbReference type="NCBIfam" id="TIGR02395">
    <property type="entry name" value="rpoN_sigma"/>
    <property type="match status" value="1"/>
</dbReference>
<keyword evidence="5" id="KW-0805">Transcription regulation</keyword>
<feature type="domain" description="RNA polymerase sigma factor 54 core-binding" evidence="10">
    <location>
        <begin position="80"/>
        <end position="261"/>
    </location>
</feature>
<comment type="similarity">
    <text evidence="1">Belongs to the sigma-54 factor family.</text>
</comment>
<keyword evidence="4" id="KW-0548">Nucleotidyltransferase</keyword>
<dbReference type="Gene3D" id="1.10.10.60">
    <property type="entry name" value="Homeodomain-like"/>
    <property type="match status" value="1"/>
</dbReference>